<dbReference type="PANTHER" id="PTHR14402">
    <property type="entry name" value="RECEPTOR TRANSPORTING PROTEIN"/>
    <property type="match status" value="1"/>
</dbReference>
<dbReference type="Pfam" id="PF13695">
    <property type="entry name" value="Zn_ribbon_3CxxC"/>
    <property type="match status" value="1"/>
</dbReference>
<evidence type="ECO:0000313" key="10">
    <source>
        <dbReference type="EMBL" id="KAK1344048.1"/>
    </source>
</evidence>
<dbReference type="EMBL" id="JAULJE010000004">
    <property type="protein sequence ID" value="KAK1344048.1"/>
    <property type="molecule type" value="Genomic_DNA"/>
</dbReference>
<feature type="compositionally biased region" description="Basic and acidic residues" evidence="8">
    <location>
        <begin position="354"/>
        <end position="369"/>
    </location>
</feature>
<feature type="compositionally biased region" description="Polar residues" evidence="8">
    <location>
        <begin position="490"/>
        <end position="511"/>
    </location>
</feature>
<dbReference type="InterPro" id="IPR027377">
    <property type="entry name" value="ZAR1/RTP1-5-like_Znf-3CxxC"/>
</dbReference>
<keyword evidence="5" id="KW-0862">Zinc</keyword>
<evidence type="ECO:0000256" key="7">
    <source>
        <dbReference type="ARBA" id="ARBA00023136"/>
    </source>
</evidence>
<evidence type="ECO:0000259" key="9">
    <source>
        <dbReference type="SMART" id="SM01328"/>
    </source>
</evidence>
<organism evidence="10 11">
    <name type="scientific">Cnephaeus nilssonii</name>
    <name type="common">Northern bat</name>
    <name type="synonym">Eptesicus nilssonii</name>
    <dbReference type="NCBI Taxonomy" id="3371016"/>
    <lineage>
        <taxon>Eukaryota</taxon>
        <taxon>Metazoa</taxon>
        <taxon>Chordata</taxon>
        <taxon>Craniata</taxon>
        <taxon>Vertebrata</taxon>
        <taxon>Euteleostomi</taxon>
        <taxon>Mammalia</taxon>
        <taxon>Eutheria</taxon>
        <taxon>Laurasiatheria</taxon>
        <taxon>Chiroptera</taxon>
        <taxon>Yangochiroptera</taxon>
        <taxon>Vespertilionidae</taxon>
        <taxon>Cnephaeus</taxon>
    </lineage>
</organism>
<dbReference type="GO" id="GO:0006612">
    <property type="term" value="P:protein targeting to membrane"/>
    <property type="evidence" value="ECO:0007669"/>
    <property type="project" value="TreeGrafter"/>
</dbReference>
<evidence type="ECO:0000256" key="1">
    <source>
        <dbReference type="ARBA" id="ARBA00004167"/>
    </source>
</evidence>
<evidence type="ECO:0000256" key="8">
    <source>
        <dbReference type="SAM" id="MobiDB-lite"/>
    </source>
</evidence>
<reference evidence="10" key="1">
    <citation type="submission" date="2023-06" db="EMBL/GenBank/DDBJ databases">
        <title>Reference genome for the Northern bat (Eptesicus nilssonii), a most northern bat species.</title>
        <authorList>
            <person name="Laine V.N."/>
            <person name="Pulliainen A.T."/>
            <person name="Lilley T.M."/>
        </authorList>
    </citation>
    <scope>NUCLEOTIDE SEQUENCE</scope>
    <source>
        <strain evidence="10">BLF_Eptnil</strain>
        <tissue evidence="10">Kidney</tissue>
    </source>
</reference>
<feature type="region of interest" description="Disordered" evidence="8">
    <location>
        <begin position="350"/>
        <end position="543"/>
    </location>
</feature>
<dbReference type="GO" id="GO:0051205">
    <property type="term" value="P:protein insertion into membrane"/>
    <property type="evidence" value="ECO:0007669"/>
    <property type="project" value="TreeGrafter"/>
</dbReference>
<sequence length="700" mass="77736">MQDLGPRGSSMDCPKEVGQCWGSRLHGAHSCGTPRPRCAEWPLALPPHHVHNIKSLPTHMHLVVHTAPPTHAHLLHMQPLCDGVRRPRAGGAVRKACVVAMATTQVSRPPPLSTHVHSRSPPQLDLLPSFSEEKNPSKTESSSLNMNSKPQEKIILDVGAWEQKFQELMQEVKPRHRWTLKLDETLQPDCVAKGGKQYQQKAFGRFRCSSCRRNWASAQVQVLCHMYLQPRESQGHVLMRLFAQRCQKCSGAQFEKPEFSIESAMRILNNLVYRIWERCYGNGIRKFSEIPVIPELPLEGSHDMANCEACNLGFCVLSLQNCMTKPSNSPFSNMEIGSFDDICSQTQAMNQSAKAKEAQRSGDSCEHKRLGPGHATAGTHMPGTGPQPKREAGRQPTPGSDQQAARRTGSQPIQVSRSLPSGWTALQPTRAVGSLSSQGANSQSALRTGPQTPQKTYSQAVRQVSQQSKQETVSQATQGAGLQAPKKTDLQPTRRVSPTATHGSGTFNGTQGVYRRQESYLPRGYAPDSSSRSSTKMPPNNSLGLNNLFRYSEIHLFQSRDGCNPVNVLLYQVKQTVKNRKIWKAVHRDLRQIMISIGNLLRPHHRCALQPHLQETAHRNMVLQHLHSFLQRSKEARGGGGTWGAGVADWTGGTLSLRRKWRHELSVCAMAVLRHRRGLWGSELTSAPDHQKRGSWRPGA</sequence>
<evidence type="ECO:0000256" key="4">
    <source>
        <dbReference type="ARBA" id="ARBA00022771"/>
    </source>
</evidence>
<gene>
    <name evidence="10" type="ORF">QTO34_014607</name>
</gene>
<evidence type="ECO:0000313" key="11">
    <source>
        <dbReference type="Proteomes" id="UP001177744"/>
    </source>
</evidence>
<evidence type="ECO:0000256" key="2">
    <source>
        <dbReference type="ARBA" id="ARBA00022692"/>
    </source>
</evidence>
<comment type="caution">
    <text evidence="10">The sequence shown here is derived from an EMBL/GenBank/DDBJ whole genome shotgun (WGS) entry which is preliminary data.</text>
</comment>
<dbReference type="GO" id="GO:0001580">
    <property type="term" value="P:detection of chemical stimulus involved in sensory perception of bitter taste"/>
    <property type="evidence" value="ECO:0007669"/>
    <property type="project" value="TreeGrafter"/>
</dbReference>
<keyword evidence="3" id="KW-0479">Metal-binding</keyword>
<feature type="compositionally biased region" description="Polar residues" evidence="8">
    <location>
        <begin position="528"/>
        <end position="543"/>
    </location>
</feature>
<dbReference type="Proteomes" id="UP001177744">
    <property type="component" value="Unassembled WGS sequence"/>
</dbReference>
<name>A0AA40I6N6_CNENI</name>
<feature type="compositionally biased region" description="Polar residues" evidence="8">
    <location>
        <begin position="138"/>
        <end position="149"/>
    </location>
</feature>
<evidence type="ECO:0000256" key="5">
    <source>
        <dbReference type="ARBA" id="ARBA00022833"/>
    </source>
</evidence>
<dbReference type="SMART" id="SM01328">
    <property type="entry name" value="zf-3CxxC"/>
    <property type="match status" value="1"/>
</dbReference>
<dbReference type="GO" id="GO:0005737">
    <property type="term" value="C:cytoplasm"/>
    <property type="evidence" value="ECO:0007669"/>
    <property type="project" value="TreeGrafter"/>
</dbReference>
<protein>
    <recommendedName>
        <fullName evidence="9">3CxxC-type domain-containing protein</fullName>
    </recommendedName>
</protein>
<accession>A0AA40I6N6</accession>
<dbReference type="PANTHER" id="PTHR14402:SF8">
    <property type="entry name" value="RECEPTOR-TRANSPORTING PROTEIN 4"/>
    <property type="match status" value="1"/>
</dbReference>
<evidence type="ECO:0000256" key="3">
    <source>
        <dbReference type="ARBA" id="ARBA00022723"/>
    </source>
</evidence>
<dbReference type="GO" id="GO:0008270">
    <property type="term" value="F:zinc ion binding"/>
    <property type="evidence" value="ECO:0007669"/>
    <property type="project" value="UniProtKB-KW"/>
</dbReference>
<keyword evidence="2" id="KW-0812">Transmembrane</keyword>
<keyword evidence="4" id="KW-0863">Zinc-finger</keyword>
<dbReference type="AlphaFoldDB" id="A0AA40I6N6"/>
<feature type="compositionally biased region" description="Polar residues" evidence="8">
    <location>
        <begin position="434"/>
        <end position="480"/>
    </location>
</feature>
<dbReference type="GO" id="GO:0016020">
    <property type="term" value="C:membrane"/>
    <property type="evidence" value="ECO:0007669"/>
    <property type="project" value="UniProtKB-SubCell"/>
</dbReference>
<dbReference type="GO" id="GO:0031849">
    <property type="term" value="F:olfactory receptor binding"/>
    <property type="evidence" value="ECO:0007669"/>
    <property type="project" value="TreeGrafter"/>
</dbReference>
<feature type="domain" description="3CxxC-type" evidence="9">
    <location>
        <begin position="201"/>
        <end position="313"/>
    </location>
</feature>
<keyword evidence="6" id="KW-1133">Transmembrane helix</keyword>
<evidence type="ECO:0000256" key="6">
    <source>
        <dbReference type="ARBA" id="ARBA00022989"/>
    </source>
</evidence>
<comment type="subcellular location">
    <subcellularLocation>
        <location evidence="1">Membrane</location>
        <topology evidence="1">Single-pass membrane protein</topology>
    </subcellularLocation>
</comment>
<keyword evidence="11" id="KW-1185">Reference proteome</keyword>
<dbReference type="InterPro" id="IPR026096">
    <property type="entry name" value="R-trans_p"/>
</dbReference>
<keyword evidence="7" id="KW-0472">Membrane</keyword>
<feature type="region of interest" description="Disordered" evidence="8">
    <location>
        <begin position="106"/>
        <end position="149"/>
    </location>
</feature>
<proteinExistence type="predicted"/>
<feature type="compositionally biased region" description="Polar residues" evidence="8">
    <location>
        <begin position="397"/>
        <end position="427"/>
    </location>
</feature>